<dbReference type="EMBL" id="JALLPB020000746">
    <property type="protein sequence ID" value="KAL3806740.1"/>
    <property type="molecule type" value="Genomic_DNA"/>
</dbReference>
<reference evidence="2 3" key="1">
    <citation type="submission" date="2024-10" db="EMBL/GenBank/DDBJ databases">
        <title>Updated reference genomes for cyclostephanoid diatoms.</title>
        <authorList>
            <person name="Roberts W.R."/>
            <person name="Alverson A.J."/>
        </authorList>
    </citation>
    <scope>NUCLEOTIDE SEQUENCE [LARGE SCALE GENOMIC DNA]</scope>
    <source>
        <strain evidence="2 3">AJA228-03</strain>
    </source>
</reference>
<accession>A0ABD3R1C1</accession>
<dbReference type="AlphaFoldDB" id="A0ABD3R1C1"/>
<comment type="caution">
    <text evidence="2">The sequence shown here is derived from an EMBL/GenBank/DDBJ whole genome shotgun (WGS) entry which is preliminary data.</text>
</comment>
<keyword evidence="3" id="KW-1185">Reference proteome</keyword>
<dbReference type="Proteomes" id="UP001530377">
    <property type="component" value="Unassembled WGS sequence"/>
</dbReference>
<protein>
    <submittedName>
        <fullName evidence="2">Uncharacterized protein</fullName>
    </submittedName>
</protein>
<name>A0ABD3R1C1_9STRA</name>
<sequence>MQNNQNRQIFSRMTNQNGSSTEEHHDADSRPAFDESLFVPFPDLSSVPLGEESRPSNNKRRQTVVSVSTSTMPSAPISLPETHIQRTHSELQFDADTLNAEYKDVVMYSRLMTGMHNQIQRRCTTSGENGTVNVHPLSWKSMRGIIKTKQANDQELEQQQHDDGDDSWPMPYSPINEEAEVCSTDCATEAVQLSKHASKESISTQLQDTAKSSDLEDDYVFSLDL</sequence>
<proteinExistence type="predicted"/>
<evidence type="ECO:0000256" key="1">
    <source>
        <dbReference type="SAM" id="MobiDB-lite"/>
    </source>
</evidence>
<feature type="compositionally biased region" description="Polar residues" evidence="1">
    <location>
        <begin position="1"/>
        <end position="20"/>
    </location>
</feature>
<feature type="compositionally biased region" description="Basic and acidic residues" evidence="1">
    <location>
        <begin position="21"/>
        <end position="33"/>
    </location>
</feature>
<organism evidence="2 3">
    <name type="scientific">Cyclostephanos tholiformis</name>
    <dbReference type="NCBI Taxonomy" id="382380"/>
    <lineage>
        <taxon>Eukaryota</taxon>
        <taxon>Sar</taxon>
        <taxon>Stramenopiles</taxon>
        <taxon>Ochrophyta</taxon>
        <taxon>Bacillariophyta</taxon>
        <taxon>Coscinodiscophyceae</taxon>
        <taxon>Thalassiosirophycidae</taxon>
        <taxon>Stephanodiscales</taxon>
        <taxon>Stephanodiscaceae</taxon>
        <taxon>Cyclostephanos</taxon>
    </lineage>
</organism>
<feature type="region of interest" description="Disordered" evidence="1">
    <location>
        <begin position="1"/>
        <end position="83"/>
    </location>
</feature>
<evidence type="ECO:0000313" key="2">
    <source>
        <dbReference type="EMBL" id="KAL3806740.1"/>
    </source>
</evidence>
<evidence type="ECO:0000313" key="3">
    <source>
        <dbReference type="Proteomes" id="UP001530377"/>
    </source>
</evidence>
<gene>
    <name evidence="2" type="ORF">ACHAXA_002846</name>
</gene>